<accession>A0A381XYX4</accession>
<dbReference type="Pfam" id="PF01809">
    <property type="entry name" value="YidD"/>
    <property type="match status" value="1"/>
</dbReference>
<dbReference type="PANTHER" id="PTHR33383">
    <property type="entry name" value="MEMBRANE PROTEIN INSERTION EFFICIENCY FACTOR-RELATED"/>
    <property type="match status" value="1"/>
</dbReference>
<organism evidence="1">
    <name type="scientific">marine metagenome</name>
    <dbReference type="NCBI Taxonomy" id="408172"/>
    <lineage>
        <taxon>unclassified sequences</taxon>
        <taxon>metagenomes</taxon>
        <taxon>ecological metagenomes</taxon>
    </lineage>
</organism>
<dbReference type="SMART" id="SM01234">
    <property type="entry name" value="Haemolytic"/>
    <property type="match status" value="1"/>
</dbReference>
<dbReference type="PANTHER" id="PTHR33383:SF1">
    <property type="entry name" value="MEMBRANE PROTEIN INSERTION EFFICIENCY FACTOR-RELATED"/>
    <property type="match status" value="1"/>
</dbReference>
<reference evidence="1" key="1">
    <citation type="submission" date="2018-05" db="EMBL/GenBank/DDBJ databases">
        <authorList>
            <person name="Lanie J.A."/>
            <person name="Ng W.-L."/>
            <person name="Kazmierczak K.M."/>
            <person name="Andrzejewski T.M."/>
            <person name="Davidsen T.M."/>
            <person name="Wayne K.J."/>
            <person name="Tettelin H."/>
            <person name="Glass J.I."/>
            <person name="Rusch D."/>
            <person name="Podicherti R."/>
            <person name="Tsui H.-C.T."/>
            <person name="Winkler M.E."/>
        </authorList>
    </citation>
    <scope>NUCLEOTIDE SEQUENCE</scope>
</reference>
<dbReference type="HAMAP" id="MF_00386">
    <property type="entry name" value="UPF0161_YidD"/>
    <property type="match status" value="1"/>
</dbReference>
<gene>
    <name evidence="1" type="ORF">METZ01_LOCUS122287</name>
</gene>
<dbReference type="AlphaFoldDB" id="A0A381XYX4"/>
<evidence type="ECO:0000313" key="1">
    <source>
        <dbReference type="EMBL" id="SVA69433.1"/>
    </source>
</evidence>
<evidence type="ECO:0008006" key="2">
    <source>
        <dbReference type="Google" id="ProtNLM"/>
    </source>
</evidence>
<protein>
    <recommendedName>
        <fullName evidence="2">Membrane protein insertion efficiency factor YidD</fullName>
    </recommendedName>
</protein>
<proteinExistence type="inferred from homology"/>
<dbReference type="InterPro" id="IPR002696">
    <property type="entry name" value="Membr_insert_effic_factor_YidD"/>
</dbReference>
<name>A0A381XYX4_9ZZZZ</name>
<dbReference type="NCBIfam" id="TIGR00278">
    <property type="entry name" value="membrane protein insertion efficiency factor YidD"/>
    <property type="match status" value="1"/>
</dbReference>
<sequence>VIIIIKAYQLLLSPILKTNCRYLPTCSEYSITAFKEHGLLNGFYYSLKRILKCHPLGGHGYDPVPKKINKEI</sequence>
<feature type="non-terminal residue" evidence="1">
    <location>
        <position position="1"/>
    </location>
</feature>
<dbReference type="EMBL" id="UINC01016727">
    <property type="protein sequence ID" value="SVA69433.1"/>
    <property type="molecule type" value="Genomic_DNA"/>
</dbReference>